<evidence type="ECO:0000256" key="1">
    <source>
        <dbReference type="ARBA" id="ARBA00023002"/>
    </source>
</evidence>
<dbReference type="InterPro" id="IPR002347">
    <property type="entry name" value="SDR_fam"/>
</dbReference>
<evidence type="ECO:0000313" key="3">
    <source>
        <dbReference type="Proteomes" id="UP000799118"/>
    </source>
</evidence>
<dbReference type="PANTHER" id="PTHR43157:SF31">
    <property type="entry name" value="PHOSPHATIDYLINOSITOL-GLYCAN BIOSYNTHESIS CLASS F PROTEIN"/>
    <property type="match status" value="1"/>
</dbReference>
<protein>
    <submittedName>
        <fullName evidence="2">Short-chain dehydrogenase</fullName>
    </submittedName>
</protein>
<dbReference type="Proteomes" id="UP000799118">
    <property type="component" value="Unassembled WGS sequence"/>
</dbReference>
<reference evidence="2" key="1">
    <citation type="journal article" date="2019" name="Environ. Microbiol.">
        <title>Fungal ecological strategies reflected in gene transcription - a case study of two litter decomposers.</title>
        <authorList>
            <person name="Barbi F."/>
            <person name="Kohler A."/>
            <person name="Barry K."/>
            <person name="Baskaran P."/>
            <person name="Daum C."/>
            <person name="Fauchery L."/>
            <person name="Ihrmark K."/>
            <person name="Kuo A."/>
            <person name="LaButti K."/>
            <person name="Lipzen A."/>
            <person name="Morin E."/>
            <person name="Grigoriev I.V."/>
            <person name="Henrissat B."/>
            <person name="Lindahl B."/>
            <person name="Martin F."/>
        </authorList>
    </citation>
    <scope>NUCLEOTIDE SEQUENCE</scope>
    <source>
        <strain evidence="2">JB14</strain>
    </source>
</reference>
<dbReference type="PANTHER" id="PTHR43157">
    <property type="entry name" value="PHOSPHATIDYLINOSITOL-GLYCAN BIOSYNTHESIS CLASS F PROTEIN-RELATED"/>
    <property type="match status" value="1"/>
</dbReference>
<dbReference type="EMBL" id="ML769599">
    <property type="protein sequence ID" value="KAE9392295.1"/>
    <property type="molecule type" value="Genomic_DNA"/>
</dbReference>
<dbReference type="Pfam" id="PF00106">
    <property type="entry name" value="adh_short"/>
    <property type="match status" value="1"/>
</dbReference>
<evidence type="ECO:0000313" key="2">
    <source>
        <dbReference type="EMBL" id="KAE9392295.1"/>
    </source>
</evidence>
<dbReference type="InterPro" id="IPR036291">
    <property type="entry name" value="NAD(P)-bd_dom_sf"/>
</dbReference>
<keyword evidence="3" id="KW-1185">Reference proteome</keyword>
<dbReference type="OrthoDB" id="191139at2759"/>
<dbReference type="PRINTS" id="PR00081">
    <property type="entry name" value="GDHRDH"/>
</dbReference>
<name>A0A6A4H4T2_9AGAR</name>
<gene>
    <name evidence="2" type="ORF">BT96DRAFT_924787</name>
</gene>
<organism evidence="2 3">
    <name type="scientific">Gymnopus androsaceus JB14</name>
    <dbReference type="NCBI Taxonomy" id="1447944"/>
    <lineage>
        <taxon>Eukaryota</taxon>
        <taxon>Fungi</taxon>
        <taxon>Dikarya</taxon>
        <taxon>Basidiomycota</taxon>
        <taxon>Agaricomycotina</taxon>
        <taxon>Agaricomycetes</taxon>
        <taxon>Agaricomycetidae</taxon>
        <taxon>Agaricales</taxon>
        <taxon>Marasmiineae</taxon>
        <taxon>Omphalotaceae</taxon>
        <taxon>Gymnopus</taxon>
    </lineage>
</organism>
<proteinExistence type="predicted"/>
<dbReference type="SUPFAM" id="SSF51735">
    <property type="entry name" value="NAD(P)-binding Rossmann-fold domains"/>
    <property type="match status" value="1"/>
</dbReference>
<dbReference type="Gene3D" id="3.40.50.720">
    <property type="entry name" value="NAD(P)-binding Rossmann-like Domain"/>
    <property type="match status" value="1"/>
</dbReference>
<dbReference type="GO" id="GO:0016491">
    <property type="term" value="F:oxidoreductase activity"/>
    <property type="evidence" value="ECO:0007669"/>
    <property type="project" value="UniProtKB-KW"/>
</dbReference>
<dbReference type="AlphaFoldDB" id="A0A6A4H4T2"/>
<keyword evidence="1" id="KW-0560">Oxidoreductase</keyword>
<accession>A0A6A4H4T2</accession>
<sequence>MVPIVRGDLTGKTVMVTGANSGIGFEAAKHFATMNPARLIIVCRSVEKAQQSIKQIQEETGYKNAEPMALDLGKFSSISEFVTQASKTLDRLDILVENAAVATMGKYIQTEDGWESMLQVNSLGPALHVLLLLPIIMNTAKSHSVVPRIVVVSSEVIFFANIGSDAIAASNTLETLSSKEYCTPEVFATRYQQSKILNIMLVHKLAELLPTNIVPVALNPGFCLSGLRRDAEGERAAKFQTNGEGSRQIIYSAIGGKDEELRGAFTSYSQVLEISDWMLSEEGKKAEDKIWVEMIDLFGKLDDRIPGIVAECFKA</sequence>